<dbReference type="Gene3D" id="3.40.50.720">
    <property type="entry name" value="NAD(P)-binding Rossmann-like Domain"/>
    <property type="match status" value="2"/>
</dbReference>
<dbReference type="InterPro" id="IPR050223">
    <property type="entry name" value="D-isomer_2-hydroxyacid_DH"/>
</dbReference>
<feature type="domain" description="D-isomer specific 2-hydroxyacid dehydrogenase NAD-binding" evidence="3">
    <location>
        <begin position="100"/>
        <end position="271"/>
    </location>
</feature>
<gene>
    <name evidence="4" type="ORF">FRZ00_31390</name>
</gene>
<proteinExistence type="predicted"/>
<dbReference type="SUPFAM" id="SSF51735">
    <property type="entry name" value="NAD(P)-binding Rossmann-fold domains"/>
    <property type="match status" value="1"/>
</dbReference>
<dbReference type="PANTHER" id="PTHR10996">
    <property type="entry name" value="2-HYDROXYACID DEHYDROGENASE-RELATED"/>
    <property type="match status" value="1"/>
</dbReference>
<dbReference type="GO" id="GO:0051287">
    <property type="term" value="F:NAD binding"/>
    <property type="evidence" value="ECO:0007669"/>
    <property type="project" value="InterPro"/>
</dbReference>
<accession>A0A5N5VZ92</accession>
<organism evidence="4 5">
    <name type="scientific">Streptomyces mobaraensis</name>
    <name type="common">Streptoverticillium mobaraense</name>
    <dbReference type="NCBI Taxonomy" id="35621"/>
    <lineage>
        <taxon>Bacteria</taxon>
        <taxon>Bacillati</taxon>
        <taxon>Actinomycetota</taxon>
        <taxon>Actinomycetes</taxon>
        <taxon>Kitasatosporales</taxon>
        <taxon>Streptomycetaceae</taxon>
        <taxon>Streptomyces</taxon>
    </lineage>
</organism>
<dbReference type="Proteomes" id="UP000327000">
    <property type="component" value="Unassembled WGS sequence"/>
</dbReference>
<dbReference type="SUPFAM" id="SSF52283">
    <property type="entry name" value="Formate/glycerate dehydrogenase catalytic domain-like"/>
    <property type="match status" value="1"/>
</dbReference>
<dbReference type="EMBL" id="VOKX01000117">
    <property type="protein sequence ID" value="KAB7834173.1"/>
    <property type="molecule type" value="Genomic_DNA"/>
</dbReference>
<dbReference type="CDD" id="cd12167">
    <property type="entry name" value="2-Hacid_dh_8"/>
    <property type="match status" value="1"/>
</dbReference>
<sequence>MGKRHGAAILPPQLLERLAAWATPVESLADADVVVTGWGTTLVLDEETLAAAPRLRALVHTGGSVRTIVTSAVWERGLTVSSAADVNAGPVAEFAYAQITLAAKRALGTAAGYRAGRWPAFGAREGADGRTVGVVGASRIGRRVLSRLHGSEAGYRILLYDPYVSAVDAKRLGAELTDIHTLCATSSIVTLHAPELPETRRLLNAERLALMPDGATVVNTARGALVDTDALVRECASGRLDAFLDVTDPEPLPAGHALLTLPNVFLTPHIAGCQGDEVRRLGAFAVDEVGRLARGEPLLGAIRREEWARMA</sequence>
<dbReference type="OrthoDB" id="4324715at2"/>
<evidence type="ECO:0000313" key="5">
    <source>
        <dbReference type="Proteomes" id="UP000327000"/>
    </source>
</evidence>
<protein>
    <submittedName>
        <fullName evidence="4">Hydroxyacid dehydrogenase</fullName>
    </submittedName>
</protein>
<dbReference type="GO" id="GO:0016618">
    <property type="term" value="F:hydroxypyruvate reductase [NAD(P)H] activity"/>
    <property type="evidence" value="ECO:0007669"/>
    <property type="project" value="TreeGrafter"/>
</dbReference>
<dbReference type="PANTHER" id="PTHR10996:SF178">
    <property type="entry name" value="2-HYDROXYACID DEHYDROGENASE YGL185C-RELATED"/>
    <property type="match status" value="1"/>
</dbReference>
<reference evidence="4 5" key="1">
    <citation type="journal article" date="2019" name="Microb. Cell Fact.">
        <title>Exploring novel herbicidin analogues by transcriptional regulator overexpression and MS/MS molecular networking.</title>
        <authorList>
            <person name="Shi Y."/>
            <person name="Gu R."/>
            <person name="Li Y."/>
            <person name="Wang X."/>
            <person name="Ren W."/>
            <person name="Li X."/>
            <person name="Wang L."/>
            <person name="Xie Y."/>
            <person name="Hong B."/>
        </authorList>
    </citation>
    <scope>NUCLEOTIDE SEQUENCE [LARGE SCALE GENOMIC DNA]</scope>
    <source>
        <strain evidence="4 5">US-43</strain>
    </source>
</reference>
<evidence type="ECO:0000259" key="3">
    <source>
        <dbReference type="Pfam" id="PF02826"/>
    </source>
</evidence>
<keyword evidence="1" id="KW-0560">Oxidoreductase</keyword>
<dbReference type="GO" id="GO:0030267">
    <property type="term" value="F:glyoxylate reductase (NADPH) activity"/>
    <property type="evidence" value="ECO:0007669"/>
    <property type="project" value="TreeGrafter"/>
</dbReference>
<dbReference type="AlphaFoldDB" id="A0A5N5VZ92"/>
<dbReference type="Pfam" id="PF02826">
    <property type="entry name" value="2-Hacid_dh_C"/>
    <property type="match status" value="1"/>
</dbReference>
<evidence type="ECO:0000313" key="4">
    <source>
        <dbReference type="EMBL" id="KAB7834173.1"/>
    </source>
</evidence>
<dbReference type="InterPro" id="IPR006140">
    <property type="entry name" value="D-isomer_DH_NAD-bd"/>
</dbReference>
<keyword evidence="2" id="KW-0520">NAD</keyword>
<dbReference type="InterPro" id="IPR036291">
    <property type="entry name" value="NAD(P)-bd_dom_sf"/>
</dbReference>
<evidence type="ECO:0000256" key="1">
    <source>
        <dbReference type="ARBA" id="ARBA00023002"/>
    </source>
</evidence>
<name>A0A5N5VZ92_STRMB</name>
<dbReference type="GO" id="GO:0005829">
    <property type="term" value="C:cytosol"/>
    <property type="evidence" value="ECO:0007669"/>
    <property type="project" value="TreeGrafter"/>
</dbReference>
<keyword evidence="5" id="KW-1185">Reference proteome</keyword>
<comment type="caution">
    <text evidence="4">The sequence shown here is derived from an EMBL/GenBank/DDBJ whole genome shotgun (WGS) entry which is preliminary data.</text>
</comment>
<evidence type="ECO:0000256" key="2">
    <source>
        <dbReference type="ARBA" id="ARBA00023027"/>
    </source>
</evidence>